<comment type="caution">
    <text evidence="1">The sequence shown here is derived from an EMBL/GenBank/DDBJ whole genome shotgun (WGS) entry which is preliminary data.</text>
</comment>
<dbReference type="EMBL" id="BMAT01002110">
    <property type="protein sequence ID" value="GFR99171.1"/>
    <property type="molecule type" value="Genomic_DNA"/>
</dbReference>
<protein>
    <submittedName>
        <fullName evidence="1">Uncharacterized protein</fullName>
    </submittedName>
</protein>
<gene>
    <name evidence="1" type="ORF">ElyMa_001037600</name>
</gene>
<proteinExistence type="predicted"/>
<keyword evidence="2" id="KW-1185">Reference proteome</keyword>
<accession>A0AAV4HQX4</accession>
<name>A0AAV4HQX4_9GAST</name>
<evidence type="ECO:0000313" key="1">
    <source>
        <dbReference type="EMBL" id="GFR99171.1"/>
    </source>
</evidence>
<dbReference type="Proteomes" id="UP000762676">
    <property type="component" value="Unassembled WGS sequence"/>
</dbReference>
<sequence length="173" mass="19677">MKSSSRDSRTRFSVNESTKLIIHSERRAERVCSHCWNRLGISAALALFMFGPVCHLKPWQWVGGSVQPAVNMSHSLTMIPTVVWIWFRFRHSLVESTQLALENVPCVVFRKQRQHVRPSGCDRRDLTGPHEFQAGGMPNRVRLLAGQPDQSFPLTPSGRFSVRLWSGKVKVLV</sequence>
<organism evidence="1 2">
    <name type="scientific">Elysia marginata</name>
    <dbReference type="NCBI Taxonomy" id="1093978"/>
    <lineage>
        <taxon>Eukaryota</taxon>
        <taxon>Metazoa</taxon>
        <taxon>Spiralia</taxon>
        <taxon>Lophotrochozoa</taxon>
        <taxon>Mollusca</taxon>
        <taxon>Gastropoda</taxon>
        <taxon>Heterobranchia</taxon>
        <taxon>Euthyneura</taxon>
        <taxon>Panpulmonata</taxon>
        <taxon>Sacoglossa</taxon>
        <taxon>Placobranchoidea</taxon>
        <taxon>Plakobranchidae</taxon>
        <taxon>Elysia</taxon>
    </lineage>
</organism>
<evidence type="ECO:0000313" key="2">
    <source>
        <dbReference type="Proteomes" id="UP000762676"/>
    </source>
</evidence>
<reference evidence="1 2" key="1">
    <citation type="journal article" date="2021" name="Elife">
        <title>Chloroplast acquisition without the gene transfer in kleptoplastic sea slugs, Plakobranchus ocellatus.</title>
        <authorList>
            <person name="Maeda T."/>
            <person name="Takahashi S."/>
            <person name="Yoshida T."/>
            <person name="Shimamura S."/>
            <person name="Takaki Y."/>
            <person name="Nagai Y."/>
            <person name="Toyoda A."/>
            <person name="Suzuki Y."/>
            <person name="Arimoto A."/>
            <person name="Ishii H."/>
            <person name="Satoh N."/>
            <person name="Nishiyama T."/>
            <person name="Hasebe M."/>
            <person name="Maruyama T."/>
            <person name="Minagawa J."/>
            <person name="Obokata J."/>
            <person name="Shigenobu S."/>
        </authorList>
    </citation>
    <scope>NUCLEOTIDE SEQUENCE [LARGE SCALE GENOMIC DNA]</scope>
</reference>
<dbReference type="AlphaFoldDB" id="A0AAV4HQX4"/>